<evidence type="ECO:0000256" key="9">
    <source>
        <dbReference type="ARBA" id="ARBA00023288"/>
    </source>
</evidence>
<dbReference type="GO" id="GO:0004190">
    <property type="term" value="F:aspartic-type endopeptidase activity"/>
    <property type="evidence" value="ECO:0007669"/>
    <property type="project" value="UniProtKB-KW"/>
</dbReference>
<dbReference type="CDD" id="cd05471">
    <property type="entry name" value="pepsin_like"/>
    <property type="match status" value="1"/>
</dbReference>
<organism evidence="15 16">
    <name type="scientific">Setomelanomma holmii</name>
    <dbReference type="NCBI Taxonomy" id="210430"/>
    <lineage>
        <taxon>Eukaryota</taxon>
        <taxon>Fungi</taxon>
        <taxon>Dikarya</taxon>
        <taxon>Ascomycota</taxon>
        <taxon>Pezizomycotina</taxon>
        <taxon>Dothideomycetes</taxon>
        <taxon>Pleosporomycetidae</taxon>
        <taxon>Pleosporales</taxon>
        <taxon>Pleosporineae</taxon>
        <taxon>Phaeosphaeriaceae</taxon>
        <taxon>Setomelanomma</taxon>
    </lineage>
</organism>
<proteinExistence type="inferred from homology"/>
<dbReference type="EMBL" id="ML978265">
    <property type="protein sequence ID" value="KAF2025455.1"/>
    <property type="molecule type" value="Genomic_DNA"/>
</dbReference>
<dbReference type="PANTHER" id="PTHR47966:SF75">
    <property type="entry name" value="ENDOPEPTIDASE (CTSD), PUTATIVE (AFU_ORTHOLOGUE AFUA_4G07040)-RELATED"/>
    <property type="match status" value="1"/>
</dbReference>
<evidence type="ECO:0000313" key="16">
    <source>
        <dbReference type="Proteomes" id="UP000799777"/>
    </source>
</evidence>
<evidence type="ECO:0000313" key="15">
    <source>
        <dbReference type="EMBL" id="KAF2025455.1"/>
    </source>
</evidence>
<dbReference type="InterPro" id="IPR033121">
    <property type="entry name" value="PEPTIDASE_A1"/>
</dbReference>
<evidence type="ECO:0000256" key="10">
    <source>
        <dbReference type="PIRSR" id="PIRSR601461-1"/>
    </source>
</evidence>
<evidence type="ECO:0000256" key="1">
    <source>
        <dbReference type="ARBA" id="ARBA00004236"/>
    </source>
</evidence>
<dbReference type="Gene3D" id="2.60.40.1960">
    <property type="match status" value="1"/>
</dbReference>
<evidence type="ECO:0000256" key="12">
    <source>
        <dbReference type="RuleBase" id="RU000454"/>
    </source>
</evidence>
<feature type="domain" description="Peptidase A1" evidence="14">
    <location>
        <begin position="1"/>
        <end position="308"/>
    </location>
</feature>
<keyword evidence="4 12" id="KW-0645">Protease</keyword>
<dbReference type="SUPFAM" id="SSF50630">
    <property type="entry name" value="Acid proteases"/>
    <property type="match status" value="1"/>
</dbReference>
<dbReference type="PANTHER" id="PTHR47966">
    <property type="entry name" value="BETA-SITE APP-CLEAVING ENZYME, ISOFORM A-RELATED"/>
    <property type="match status" value="1"/>
</dbReference>
<keyword evidence="6 12" id="KW-0378">Hydrolase</keyword>
<feature type="disulfide bond" evidence="11">
    <location>
        <begin position="31"/>
        <end position="36"/>
    </location>
</feature>
<dbReference type="PROSITE" id="PS00141">
    <property type="entry name" value="ASP_PROTEASE"/>
    <property type="match status" value="1"/>
</dbReference>
<feature type="active site" evidence="10">
    <location>
        <position position="203"/>
    </location>
</feature>
<dbReference type="AlphaFoldDB" id="A0A9P4LHQ8"/>
<dbReference type="GO" id="GO:0005886">
    <property type="term" value="C:plasma membrane"/>
    <property type="evidence" value="ECO:0007669"/>
    <property type="project" value="UniProtKB-SubCell"/>
</dbReference>
<evidence type="ECO:0000256" key="6">
    <source>
        <dbReference type="ARBA" id="ARBA00022801"/>
    </source>
</evidence>
<keyword evidence="9" id="KW-0449">Lipoprotein</keyword>
<feature type="region of interest" description="Disordered" evidence="13">
    <location>
        <begin position="311"/>
        <end position="358"/>
    </location>
</feature>
<feature type="active site" evidence="10">
    <location>
        <position position="18"/>
    </location>
</feature>
<sequence>MVAVTIGDSKEEYHLLLDSAASNTWIMGQDCSTEACKTHNTFGKGDSSTLKTQSTPFSVSYGTGSVSGTLASDTLHIGPLSPVLTFGLATTVSSEFSSYPMDGILGIGRGAKTDGSINAPQVMDVLSSNNLIGAKLYGIHLSRGTSVNDGELNLGEVNKDRFSGDINWSDVVDNDTGFWEIKIDDAGVDGKTLGISGRTAIIDTGTSFILMPEPDAVKIHQQIQGYKQDGETFSVPCGTSSVVQFVFNKQSYNISTADWRGGKLDSGLCRSNIIGRQTFKDTQWLVGDVFLKNVYSVFDFDKKRVGWGVKSAGGTTGSSSTATSGSARASTTASANANANPTTAAESQPQGQGGSQGGVAGRAEASVLMLLVGAFVSLCI</sequence>
<keyword evidence="11" id="KW-1015">Disulfide bond</keyword>
<dbReference type="InterPro" id="IPR001461">
    <property type="entry name" value="Aspartic_peptidase_A1"/>
</dbReference>
<keyword evidence="5 12" id="KW-0064">Aspartyl protease</keyword>
<evidence type="ECO:0000256" key="13">
    <source>
        <dbReference type="SAM" id="MobiDB-lite"/>
    </source>
</evidence>
<dbReference type="PROSITE" id="PS51767">
    <property type="entry name" value="PEPTIDASE_A1"/>
    <property type="match status" value="1"/>
</dbReference>
<comment type="subcellular location">
    <subcellularLocation>
        <location evidence="1">Cell membrane</location>
    </subcellularLocation>
</comment>
<comment type="similarity">
    <text evidence="2 12">Belongs to the peptidase A1 family.</text>
</comment>
<evidence type="ECO:0000256" key="2">
    <source>
        <dbReference type="ARBA" id="ARBA00007447"/>
    </source>
</evidence>
<keyword evidence="8" id="KW-0325">Glycoprotein</keyword>
<keyword evidence="16" id="KW-1185">Reference proteome</keyword>
<evidence type="ECO:0000256" key="4">
    <source>
        <dbReference type="ARBA" id="ARBA00022670"/>
    </source>
</evidence>
<accession>A0A9P4LHQ8</accession>
<evidence type="ECO:0000256" key="7">
    <source>
        <dbReference type="ARBA" id="ARBA00023136"/>
    </source>
</evidence>
<dbReference type="InterPro" id="IPR034164">
    <property type="entry name" value="Pepsin-like_dom"/>
</dbReference>
<dbReference type="InterPro" id="IPR021109">
    <property type="entry name" value="Peptidase_aspartic_dom_sf"/>
</dbReference>
<dbReference type="FunFam" id="2.40.70.10:FF:000060">
    <property type="entry name" value="Aspartic-type endopeptidase ctsD"/>
    <property type="match status" value="1"/>
</dbReference>
<reference evidence="15" key="1">
    <citation type="journal article" date="2020" name="Stud. Mycol.">
        <title>101 Dothideomycetes genomes: a test case for predicting lifestyles and emergence of pathogens.</title>
        <authorList>
            <person name="Haridas S."/>
            <person name="Albert R."/>
            <person name="Binder M."/>
            <person name="Bloem J."/>
            <person name="Labutti K."/>
            <person name="Salamov A."/>
            <person name="Andreopoulos B."/>
            <person name="Baker S."/>
            <person name="Barry K."/>
            <person name="Bills G."/>
            <person name="Bluhm B."/>
            <person name="Cannon C."/>
            <person name="Castanera R."/>
            <person name="Culley D."/>
            <person name="Daum C."/>
            <person name="Ezra D."/>
            <person name="Gonzalez J."/>
            <person name="Henrissat B."/>
            <person name="Kuo A."/>
            <person name="Liang C."/>
            <person name="Lipzen A."/>
            <person name="Lutzoni F."/>
            <person name="Magnuson J."/>
            <person name="Mondo S."/>
            <person name="Nolan M."/>
            <person name="Ohm R."/>
            <person name="Pangilinan J."/>
            <person name="Park H.-J."/>
            <person name="Ramirez L."/>
            <person name="Alfaro M."/>
            <person name="Sun H."/>
            <person name="Tritt A."/>
            <person name="Yoshinaga Y."/>
            <person name="Zwiers L.-H."/>
            <person name="Turgeon B."/>
            <person name="Goodwin S."/>
            <person name="Spatafora J."/>
            <person name="Crous P."/>
            <person name="Grigoriev I."/>
        </authorList>
    </citation>
    <scope>NUCLEOTIDE SEQUENCE</scope>
    <source>
        <strain evidence="15">CBS 110217</strain>
    </source>
</reference>
<comment type="caution">
    <text evidence="15">The sequence shown here is derived from an EMBL/GenBank/DDBJ whole genome shotgun (WGS) entry which is preliminary data.</text>
</comment>
<keyword evidence="3" id="KW-1003">Cell membrane</keyword>
<gene>
    <name evidence="15" type="ORF">EK21DRAFT_103923</name>
</gene>
<dbReference type="Proteomes" id="UP000799777">
    <property type="component" value="Unassembled WGS sequence"/>
</dbReference>
<dbReference type="Gene3D" id="2.40.70.10">
    <property type="entry name" value="Acid Proteases"/>
    <property type="match status" value="2"/>
</dbReference>
<keyword evidence="7" id="KW-0472">Membrane</keyword>
<feature type="compositionally biased region" description="Low complexity" evidence="13">
    <location>
        <begin position="317"/>
        <end position="350"/>
    </location>
</feature>
<evidence type="ECO:0000256" key="5">
    <source>
        <dbReference type="ARBA" id="ARBA00022750"/>
    </source>
</evidence>
<evidence type="ECO:0000256" key="8">
    <source>
        <dbReference type="ARBA" id="ARBA00023180"/>
    </source>
</evidence>
<name>A0A9P4LHQ8_9PLEO</name>
<protein>
    <submittedName>
        <fullName evidence="15">Acid protease</fullName>
    </submittedName>
</protein>
<dbReference type="PRINTS" id="PR00792">
    <property type="entry name" value="PEPSIN"/>
</dbReference>
<dbReference type="InterPro" id="IPR001969">
    <property type="entry name" value="Aspartic_peptidase_AS"/>
</dbReference>
<evidence type="ECO:0000256" key="11">
    <source>
        <dbReference type="PIRSR" id="PIRSR601461-2"/>
    </source>
</evidence>
<dbReference type="OrthoDB" id="660550at2759"/>
<dbReference type="Pfam" id="PF00026">
    <property type="entry name" value="Asp"/>
    <property type="match status" value="1"/>
</dbReference>
<evidence type="ECO:0000256" key="3">
    <source>
        <dbReference type="ARBA" id="ARBA00022475"/>
    </source>
</evidence>
<evidence type="ECO:0000259" key="14">
    <source>
        <dbReference type="PROSITE" id="PS51767"/>
    </source>
</evidence>
<dbReference type="GO" id="GO:0006508">
    <property type="term" value="P:proteolysis"/>
    <property type="evidence" value="ECO:0007669"/>
    <property type="project" value="UniProtKB-KW"/>
</dbReference>